<keyword evidence="4" id="KW-0234">DNA repair</keyword>
<dbReference type="PANTHER" id="PTHR23196">
    <property type="entry name" value="PAX TRANSCRIPTION ACTIVATION DOMAIN INTERACTING PROTEIN"/>
    <property type="match status" value="1"/>
</dbReference>
<feature type="domain" description="BRCT" evidence="6">
    <location>
        <begin position="1"/>
        <end position="77"/>
    </location>
</feature>
<dbReference type="InterPro" id="IPR001357">
    <property type="entry name" value="BRCT_dom"/>
</dbReference>
<dbReference type="Proteomes" id="UP000001593">
    <property type="component" value="Unassembled WGS sequence"/>
</dbReference>
<reference evidence="7 8" key="1">
    <citation type="journal article" date="2007" name="Science">
        <title>Sea anemone genome reveals ancestral eumetazoan gene repertoire and genomic organization.</title>
        <authorList>
            <person name="Putnam N.H."/>
            <person name="Srivastava M."/>
            <person name="Hellsten U."/>
            <person name="Dirks B."/>
            <person name="Chapman J."/>
            <person name="Salamov A."/>
            <person name="Terry A."/>
            <person name="Shapiro H."/>
            <person name="Lindquist E."/>
            <person name="Kapitonov V.V."/>
            <person name="Jurka J."/>
            <person name="Genikhovich G."/>
            <person name="Grigoriev I.V."/>
            <person name="Lucas S.M."/>
            <person name="Steele R.E."/>
            <person name="Finnerty J.R."/>
            <person name="Technau U."/>
            <person name="Martindale M.Q."/>
            <person name="Rokhsar D.S."/>
        </authorList>
    </citation>
    <scope>NUCLEOTIDE SEQUENCE [LARGE SCALE GENOMIC DNA]</scope>
    <source>
        <strain evidence="8">CH2 X CH6</strain>
    </source>
</reference>
<evidence type="ECO:0000256" key="2">
    <source>
        <dbReference type="ARBA" id="ARBA00022553"/>
    </source>
</evidence>
<keyword evidence="3" id="KW-0227">DNA damage</keyword>
<comment type="subcellular location">
    <subcellularLocation>
        <location evidence="1">Nucleus</location>
    </subcellularLocation>
</comment>
<gene>
    <name evidence="7" type="ORF">NEMVEDRAFT_v1g79311</name>
</gene>
<dbReference type="STRING" id="45351.A7RF95"/>
<dbReference type="AlphaFoldDB" id="A7RF95"/>
<accession>A7RF95</accession>
<dbReference type="PANTHER" id="PTHR23196:SF34">
    <property type="entry name" value="MEDIATOR OF DNA DAMAGE CHECKPOINT PROTEIN 1"/>
    <property type="match status" value="1"/>
</dbReference>
<dbReference type="PhylomeDB" id="A7RF95"/>
<dbReference type="EMBL" id="DS469507">
    <property type="protein sequence ID" value="EDO50061.1"/>
    <property type="molecule type" value="Genomic_DNA"/>
</dbReference>
<evidence type="ECO:0000259" key="6">
    <source>
        <dbReference type="PROSITE" id="PS50172"/>
    </source>
</evidence>
<dbReference type="Pfam" id="PF16770">
    <property type="entry name" value="RTT107_BRCT_5"/>
    <property type="match status" value="1"/>
</dbReference>
<name>A7RF95_NEMVE</name>
<dbReference type="InterPro" id="IPR051579">
    <property type="entry name" value="DDR_Transcriptional_Reg"/>
</dbReference>
<evidence type="ECO:0000256" key="1">
    <source>
        <dbReference type="ARBA" id="ARBA00004123"/>
    </source>
</evidence>
<dbReference type="CDD" id="cd17744">
    <property type="entry name" value="BRCT_MDC1_rpt1"/>
    <property type="match status" value="1"/>
</dbReference>
<dbReference type="OMA" id="MIVECAG"/>
<feature type="non-terminal residue" evidence="7">
    <location>
        <position position="198"/>
    </location>
</feature>
<dbReference type="Gene3D" id="3.40.50.10190">
    <property type="entry name" value="BRCT domain"/>
    <property type="match status" value="2"/>
</dbReference>
<sequence>RVMFTGLVDKQGEKVVTSLGGSLVNSVYECTHLVTEKVRRTVKFLCGLASGQLLVQPAWLEACKLAKTFVDPSPFFVHDRAAEKQYNFKLHESHQRALEGGLLQGYRVHVTKGVKPEPSQMKGMAECKVLPRMPRAKDDGILVISCEEDHQACKPAVNAGVPVYSAELLLTGILRHQLSLDEYPFMCYISLQFVHRAL</sequence>
<dbReference type="GO" id="GO:0006281">
    <property type="term" value="P:DNA repair"/>
    <property type="evidence" value="ECO:0007669"/>
    <property type="project" value="UniProtKB-KW"/>
</dbReference>
<dbReference type="PROSITE" id="PS50172">
    <property type="entry name" value="BRCT"/>
    <property type="match status" value="1"/>
</dbReference>
<evidence type="ECO:0000256" key="4">
    <source>
        <dbReference type="ARBA" id="ARBA00023204"/>
    </source>
</evidence>
<dbReference type="HOGENOM" id="CLU_092183_0_0_1"/>
<keyword evidence="5" id="KW-0539">Nucleus</keyword>
<organism evidence="7 8">
    <name type="scientific">Nematostella vectensis</name>
    <name type="common">Starlet sea anemone</name>
    <dbReference type="NCBI Taxonomy" id="45351"/>
    <lineage>
        <taxon>Eukaryota</taxon>
        <taxon>Metazoa</taxon>
        <taxon>Cnidaria</taxon>
        <taxon>Anthozoa</taxon>
        <taxon>Hexacorallia</taxon>
        <taxon>Actiniaria</taxon>
        <taxon>Edwardsiidae</taxon>
        <taxon>Nematostella</taxon>
    </lineage>
</organism>
<keyword evidence="2" id="KW-0597">Phosphoprotein</keyword>
<dbReference type="InterPro" id="IPR036420">
    <property type="entry name" value="BRCT_dom_sf"/>
</dbReference>
<evidence type="ECO:0000313" key="7">
    <source>
        <dbReference type="EMBL" id="EDO50061.1"/>
    </source>
</evidence>
<keyword evidence="8" id="KW-1185">Reference proteome</keyword>
<proteinExistence type="predicted"/>
<dbReference type="GO" id="GO:0005634">
    <property type="term" value="C:nucleus"/>
    <property type="evidence" value="ECO:0007669"/>
    <property type="project" value="UniProtKB-SubCell"/>
</dbReference>
<evidence type="ECO:0000313" key="8">
    <source>
        <dbReference type="Proteomes" id="UP000001593"/>
    </source>
</evidence>
<protein>
    <recommendedName>
        <fullName evidence="6">BRCT domain-containing protein</fullName>
    </recommendedName>
</protein>
<dbReference type="Pfam" id="PF16589">
    <property type="entry name" value="BRCT_2"/>
    <property type="match status" value="1"/>
</dbReference>
<evidence type="ECO:0000256" key="3">
    <source>
        <dbReference type="ARBA" id="ARBA00022763"/>
    </source>
</evidence>
<dbReference type="eggNOG" id="KOG2043">
    <property type="taxonomic scope" value="Eukaryota"/>
</dbReference>
<dbReference type="InParanoid" id="A7RF95"/>
<evidence type="ECO:0000256" key="5">
    <source>
        <dbReference type="ARBA" id="ARBA00023242"/>
    </source>
</evidence>
<dbReference type="SUPFAM" id="SSF52113">
    <property type="entry name" value="BRCT domain"/>
    <property type="match status" value="1"/>
</dbReference>